<keyword evidence="1" id="KW-0175">Coiled coil</keyword>
<dbReference type="Proteomes" id="UP000664132">
    <property type="component" value="Unassembled WGS sequence"/>
</dbReference>
<dbReference type="AlphaFoldDB" id="A0A8H7WCD1"/>
<evidence type="ECO:0000313" key="5">
    <source>
        <dbReference type="Proteomes" id="UP000664132"/>
    </source>
</evidence>
<evidence type="ECO:0000256" key="2">
    <source>
        <dbReference type="SAM" id="MobiDB-lite"/>
    </source>
</evidence>
<feature type="region of interest" description="Disordered" evidence="2">
    <location>
        <begin position="448"/>
        <end position="494"/>
    </location>
</feature>
<sequence>MKLEVSQESAADVALPKMNAATTMLPTTPSVSSPIVAAKSTTGNAPATMPTTPLKEKNDAEYEITSPGANAIQNTDTTADATPAEDTSILQLLQIAQESGFTPVAIPGNLLADLLTSMSNLQTRVTSLQADVLELDTRSTAIETALAHTKLELEATKEKFGVTIVLTFPEFPKLPAELRAMIWHLALFQPQIIEVTYEWKKGHITSGDNVGTRYNRIREVCREARDEAKKYQGELRTYNLNKYDCCGDFGRPSVFSNREVDILWYHGDRENVLMDLFCSFWGYTYSAGHGPHQVVPLIAMTLADWMESICRDWDDTYIFYLGAKFEAMRVEHISIVVGDIEALGTKGGRLIKPRKVPSALLPVNYQAQFTDKVLSKREEKVLTWESLESWHMESLAEFQEERARQREEWLADGEHGDIDDDDSGWPFDVYGDCSNWTIKSIRFFEAITGAEDRDAEEDDDDAEDEDEDAEEDDDDADESGPDSNGEDETDSDEE</sequence>
<keyword evidence="5" id="KW-1185">Reference proteome</keyword>
<dbReference type="Pfam" id="PF20150">
    <property type="entry name" value="2EXR"/>
    <property type="match status" value="1"/>
</dbReference>
<dbReference type="PANTHER" id="PTHR35910:SF6">
    <property type="entry name" value="2EXR DOMAIN-CONTAINING PROTEIN"/>
    <property type="match status" value="1"/>
</dbReference>
<organism evidence="4 5">
    <name type="scientific">Cadophora malorum</name>
    <dbReference type="NCBI Taxonomy" id="108018"/>
    <lineage>
        <taxon>Eukaryota</taxon>
        <taxon>Fungi</taxon>
        <taxon>Dikarya</taxon>
        <taxon>Ascomycota</taxon>
        <taxon>Pezizomycotina</taxon>
        <taxon>Leotiomycetes</taxon>
        <taxon>Helotiales</taxon>
        <taxon>Ploettnerulaceae</taxon>
        <taxon>Cadophora</taxon>
    </lineage>
</organism>
<reference evidence="4" key="1">
    <citation type="submission" date="2021-02" db="EMBL/GenBank/DDBJ databases">
        <title>Genome sequence Cadophora malorum strain M34.</title>
        <authorList>
            <person name="Stefanovic E."/>
            <person name="Vu D."/>
            <person name="Scully C."/>
            <person name="Dijksterhuis J."/>
            <person name="Roader J."/>
            <person name="Houbraken J."/>
        </authorList>
    </citation>
    <scope>NUCLEOTIDE SEQUENCE</scope>
    <source>
        <strain evidence="4">M34</strain>
    </source>
</reference>
<comment type="caution">
    <text evidence="4">The sequence shown here is derived from an EMBL/GenBank/DDBJ whole genome shotgun (WGS) entry which is preliminary data.</text>
</comment>
<evidence type="ECO:0000313" key="4">
    <source>
        <dbReference type="EMBL" id="KAG4422224.1"/>
    </source>
</evidence>
<dbReference type="PANTHER" id="PTHR35910">
    <property type="entry name" value="2EXR DOMAIN-CONTAINING PROTEIN"/>
    <property type="match status" value="1"/>
</dbReference>
<proteinExistence type="predicted"/>
<protein>
    <recommendedName>
        <fullName evidence="3">2EXR domain-containing protein</fullName>
    </recommendedName>
</protein>
<feature type="compositionally biased region" description="Acidic residues" evidence="2">
    <location>
        <begin position="453"/>
        <end position="494"/>
    </location>
</feature>
<name>A0A8H7WCD1_9HELO</name>
<evidence type="ECO:0000256" key="1">
    <source>
        <dbReference type="SAM" id="Coils"/>
    </source>
</evidence>
<accession>A0A8H7WCD1</accession>
<gene>
    <name evidence="4" type="ORF">IFR04_004604</name>
</gene>
<dbReference type="InterPro" id="IPR045518">
    <property type="entry name" value="2EXR"/>
</dbReference>
<dbReference type="OrthoDB" id="3533953at2759"/>
<feature type="coiled-coil region" evidence="1">
    <location>
        <begin position="214"/>
        <end position="241"/>
    </location>
</feature>
<evidence type="ECO:0000259" key="3">
    <source>
        <dbReference type="Pfam" id="PF20150"/>
    </source>
</evidence>
<feature type="domain" description="2EXR" evidence="3">
    <location>
        <begin position="168"/>
        <end position="263"/>
    </location>
</feature>
<dbReference type="EMBL" id="JAFJYH010000052">
    <property type="protein sequence ID" value="KAG4422224.1"/>
    <property type="molecule type" value="Genomic_DNA"/>
</dbReference>